<dbReference type="AlphaFoldDB" id="A0A9P8LFY8"/>
<evidence type="ECO:0000313" key="2">
    <source>
        <dbReference type="Proteomes" id="UP000750711"/>
    </source>
</evidence>
<sequence length="108" mass="12459">MRRAAIRRHVAKTIIDSIVKAVEERSDNEISNTINEISTYLEPYSYSNNQARRDHLRELCRLGVELWAYMNEHPSQWEFGQWDGEGSGMVFPELLRDNITVVGGGYSI</sequence>
<proteinExistence type="predicted"/>
<dbReference type="Proteomes" id="UP000750711">
    <property type="component" value="Unassembled WGS sequence"/>
</dbReference>
<evidence type="ECO:0000313" key="1">
    <source>
        <dbReference type="EMBL" id="KAH0563501.1"/>
    </source>
</evidence>
<name>A0A9P8LFY8_9PEZI</name>
<dbReference type="EMBL" id="JAGHQM010000194">
    <property type="protein sequence ID" value="KAH0563501.1"/>
    <property type="molecule type" value="Genomic_DNA"/>
</dbReference>
<gene>
    <name evidence="1" type="ORF">GP486_001936</name>
</gene>
<keyword evidence="2" id="KW-1185">Reference proteome</keyword>
<accession>A0A9P8LFY8</accession>
<protein>
    <submittedName>
        <fullName evidence="1">Uncharacterized protein</fullName>
    </submittedName>
</protein>
<organism evidence="1 2">
    <name type="scientific">Trichoglossum hirsutum</name>
    <dbReference type="NCBI Taxonomy" id="265104"/>
    <lineage>
        <taxon>Eukaryota</taxon>
        <taxon>Fungi</taxon>
        <taxon>Dikarya</taxon>
        <taxon>Ascomycota</taxon>
        <taxon>Pezizomycotina</taxon>
        <taxon>Geoglossomycetes</taxon>
        <taxon>Geoglossales</taxon>
        <taxon>Geoglossaceae</taxon>
        <taxon>Trichoglossum</taxon>
    </lineage>
</organism>
<reference evidence="1" key="1">
    <citation type="submission" date="2021-03" db="EMBL/GenBank/DDBJ databases">
        <title>Comparative genomics and phylogenomic investigation of the class Geoglossomycetes provide insights into ecological specialization and systematics.</title>
        <authorList>
            <person name="Melie T."/>
            <person name="Pirro S."/>
            <person name="Miller A.N."/>
            <person name="Quandt A."/>
        </authorList>
    </citation>
    <scope>NUCLEOTIDE SEQUENCE</scope>
    <source>
        <strain evidence="1">CAQ_001_2017</strain>
    </source>
</reference>
<comment type="caution">
    <text evidence="1">The sequence shown here is derived from an EMBL/GenBank/DDBJ whole genome shotgun (WGS) entry which is preliminary data.</text>
</comment>